<dbReference type="Pfam" id="PF12697">
    <property type="entry name" value="Abhydrolase_6"/>
    <property type="match status" value="1"/>
</dbReference>
<keyword evidence="2" id="KW-0378">Hydrolase</keyword>
<dbReference type="SUPFAM" id="SSF53474">
    <property type="entry name" value="alpha/beta-Hydrolases"/>
    <property type="match status" value="1"/>
</dbReference>
<reference evidence="4 5" key="1">
    <citation type="journal article" date="2024" name="Nat. Commun.">
        <title>Phylogenomics reveals the evolutionary origins of lichenization in chlorophyte algae.</title>
        <authorList>
            <person name="Puginier C."/>
            <person name="Libourel C."/>
            <person name="Otte J."/>
            <person name="Skaloud P."/>
            <person name="Haon M."/>
            <person name="Grisel S."/>
            <person name="Petersen M."/>
            <person name="Berrin J.G."/>
            <person name="Delaux P.M."/>
            <person name="Dal Grande F."/>
            <person name="Keller J."/>
        </authorList>
    </citation>
    <scope>NUCLEOTIDE SEQUENCE [LARGE SCALE GENOMIC DNA]</scope>
    <source>
        <strain evidence="4 5">SAG 2145</strain>
    </source>
</reference>
<evidence type="ECO:0000259" key="3">
    <source>
        <dbReference type="Pfam" id="PF12697"/>
    </source>
</evidence>
<accession>A0AAW1RXV7</accession>
<evidence type="ECO:0000256" key="1">
    <source>
        <dbReference type="ARBA" id="ARBA00010088"/>
    </source>
</evidence>
<gene>
    <name evidence="4" type="ORF">WJX74_008474</name>
</gene>
<dbReference type="GO" id="GO:0016787">
    <property type="term" value="F:hydrolase activity"/>
    <property type="evidence" value="ECO:0007669"/>
    <property type="project" value="UniProtKB-KW"/>
</dbReference>
<dbReference type="InterPro" id="IPR051601">
    <property type="entry name" value="Serine_prot/Carboxylest_S33"/>
</dbReference>
<evidence type="ECO:0000313" key="4">
    <source>
        <dbReference type="EMBL" id="KAK9837956.1"/>
    </source>
</evidence>
<keyword evidence="5" id="KW-1185">Reference proteome</keyword>
<dbReference type="PANTHER" id="PTHR43248:SF3">
    <property type="entry name" value="AB HYDROLASE-1 DOMAIN-CONTAINING PROTEIN"/>
    <property type="match status" value="1"/>
</dbReference>
<dbReference type="AlphaFoldDB" id="A0AAW1RXV7"/>
<protein>
    <recommendedName>
        <fullName evidence="3">AB hydrolase-1 domain-containing protein</fullName>
    </recommendedName>
</protein>
<name>A0AAW1RXV7_9CHLO</name>
<sequence length="315" mass="35019">MVVALTMFPASYLVTSRVDIVRVWLSTESVASSRRNCSTDPIVQLRTLTPSLPTRRKLISQAAQETSRPWRVLLVDQRNHGKSGHLPGFNPPHTLASSAADIAALFDDVLGGRPLHAMLGHSLGGKVALSYLRQAAESQQSQAQMVLPNQVWVLDSMVGQAKLCEEEPQDVHRVIQEVRNIPVPVPSREWLYDHLKSQGFSEGLQLWLGSSLVSRERGLEWTFNIEGAADMYEDYQSQEFWDVVSSPPEPVKLHLVRAANSDRWSKPSITRLQQAVGRSAGASTTHLLPNAGHWLHMDNPEGLLKLVLSQLCKMT</sequence>
<evidence type="ECO:0000313" key="5">
    <source>
        <dbReference type="Proteomes" id="UP001438707"/>
    </source>
</evidence>
<proteinExistence type="inferred from homology"/>
<organism evidence="4 5">
    <name type="scientific">Apatococcus lobatus</name>
    <dbReference type="NCBI Taxonomy" id="904363"/>
    <lineage>
        <taxon>Eukaryota</taxon>
        <taxon>Viridiplantae</taxon>
        <taxon>Chlorophyta</taxon>
        <taxon>core chlorophytes</taxon>
        <taxon>Trebouxiophyceae</taxon>
        <taxon>Chlorellales</taxon>
        <taxon>Chlorellaceae</taxon>
        <taxon>Apatococcus</taxon>
    </lineage>
</organism>
<dbReference type="InterPro" id="IPR029058">
    <property type="entry name" value="AB_hydrolase_fold"/>
</dbReference>
<dbReference type="Gene3D" id="3.40.50.1820">
    <property type="entry name" value="alpha/beta hydrolase"/>
    <property type="match status" value="1"/>
</dbReference>
<dbReference type="InterPro" id="IPR000073">
    <property type="entry name" value="AB_hydrolase_1"/>
</dbReference>
<comment type="caution">
    <text evidence="4">The sequence shown here is derived from an EMBL/GenBank/DDBJ whole genome shotgun (WGS) entry which is preliminary data.</text>
</comment>
<dbReference type="Proteomes" id="UP001438707">
    <property type="component" value="Unassembled WGS sequence"/>
</dbReference>
<dbReference type="EMBL" id="JALJOS010000006">
    <property type="protein sequence ID" value="KAK9837956.1"/>
    <property type="molecule type" value="Genomic_DNA"/>
</dbReference>
<feature type="domain" description="AB hydrolase-1" evidence="3">
    <location>
        <begin position="65"/>
        <end position="303"/>
    </location>
</feature>
<dbReference type="PANTHER" id="PTHR43248">
    <property type="entry name" value="2-SUCCINYL-6-HYDROXY-2,4-CYCLOHEXADIENE-1-CARBOXYLATE SYNTHASE"/>
    <property type="match status" value="1"/>
</dbReference>
<comment type="similarity">
    <text evidence="1">Belongs to the peptidase S33 family.</text>
</comment>
<evidence type="ECO:0000256" key="2">
    <source>
        <dbReference type="ARBA" id="ARBA00022801"/>
    </source>
</evidence>